<dbReference type="PANTHER" id="PTHR12788:SF10">
    <property type="entry name" value="PROTEIN-TYROSINE SULFOTRANSFERASE"/>
    <property type="match status" value="1"/>
</dbReference>
<feature type="compositionally biased region" description="Basic and acidic residues" evidence="2">
    <location>
        <begin position="278"/>
        <end position="289"/>
    </location>
</feature>
<reference evidence="3 4" key="1">
    <citation type="submission" date="2016-10" db="EMBL/GenBank/DDBJ databases">
        <authorList>
            <person name="de Groot N.N."/>
        </authorList>
    </citation>
    <scope>NUCLEOTIDE SEQUENCE [LARGE SCALE GENOMIC DNA]</scope>
    <source>
        <strain evidence="3 4">A52C2</strain>
    </source>
</reference>
<dbReference type="GO" id="GO:0008476">
    <property type="term" value="F:protein-tyrosine sulfotransferase activity"/>
    <property type="evidence" value="ECO:0007669"/>
    <property type="project" value="InterPro"/>
</dbReference>
<feature type="region of interest" description="Disordered" evidence="2">
    <location>
        <begin position="278"/>
        <end position="297"/>
    </location>
</feature>
<keyword evidence="1 3" id="KW-0808">Transferase</keyword>
<dbReference type="InterPro" id="IPR026634">
    <property type="entry name" value="TPST-like"/>
</dbReference>
<accession>A0A1H9FA54</accession>
<organism evidence="3 4">
    <name type="scientific">Faunimonas pinastri</name>
    <dbReference type="NCBI Taxonomy" id="1855383"/>
    <lineage>
        <taxon>Bacteria</taxon>
        <taxon>Pseudomonadati</taxon>
        <taxon>Pseudomonadota</taxon>
        <taxon>Alphaproteobacteria</taxon>
        <taxon>Hyphomicrobiales</taxon>
        <taxon>Afifellaceae</taxon>
        <taxon>Faunimonas</taxon>
    </lineage>
</organism>
<keyword evidence="4" id="KW-1185">Reference proteome</keyword>
<evidence type="ECO:0000313" key="3">
    <source>
        <dbReference type="EMBL" id="SEQ34820.1"/>
    </source>
</evidence>
<dbReference type="SUPFAM" id="SSF52540">
    <property type="entry name" value="P-loop containing nucleoside triphosphate hydrolases"/>
    <property type="match status" value="1"/>
</dbReference>
<proteinExistence type="predicted"/>
<evidence type="ECO:0000313" key="4">
    <source>
        <dbReference type="Proteomes" id="UP000199647"/>
    </source>
</evidence>
<dbReference type="EMBL" id="FOFG01000004">
    <property type="protein sequence ID" value="SEQ34820.1"/>
    <property type="molecule type" value="Genomic_DNA"/>
</dbReference>
<dbReference type="Gene3D" id="3.40.50.300">
    <property type="entry name" value="P-loop containing nucleotide triphosphate hydrolases"/>
    <property type="match status" value="1"/>
</dbReference>
<dbReference type="Pfam" id="PF13469">
    <property type="entry name" value="Sulfotransfer_3"/>
    <property type="match status" value="1"/>
</dbReference>
<dbReference type="Proteomes" id="UP000199647">
    <property type="component" value="Unassembled WGS sequence"/>
</dbReference>
<dbReference type="STRING" id="1855383.SAMN05216548_10451"/>
<protein>
    <submittedName>
        <fullName evidence="3">Sulfotransferase family protein</fullName>
    </submittedName>
</protein>
<name>A0A1H9FA54_9HYPH</name>
<sequence>MVQIFFVSGAPKSGTTWLQKLLDAHPEIVCSGEGHFVEKLAAPLMNVRNEYNRHMQLVAERVYQGKPYYQPMGGRETLGLARSFILQLMGKRQTPETRALGDKTPRYTQFLPDLNVLFPEALFLNIVRDPRDVTVSRLHHARRAGYAAALDPASDDYRQLVKNAAEAWLAAQQKVDAFAQAHPSRLLEVRYEDLLERPEAEAAKAFLFLGVGHVPDVVTAAVTASSFEALSGRKRGEESGSSFFRKGVAGDWVDVLDAAALRTVRAICGDGMDRKGYADGRSREEHAPTEHSPMGGA</sequence>
<evidence type="ECO:0000256" key="1">
    <source>
        <dbReference type="ARBA" id="ARBA00022679"/>
    </source>
</evidence>
<dbReference type="RefSeq" id="WP_177176758.1">
    <property type="nucleotide sequence ID" value="NZ_FOFG01000004.1"/>
</dbReference>
<gene>
    <name evidence="3" type="ORF">SAMN05216548_10451</name>
</gene>
<dbReference type="PANTHER" id="PTHR12788">
    <property type="entry name" value="PROTEIN-TYROSINE SULFOTRANSFERASE 2"/>
    <property type="match status" value="1"/>
</dbReference>
<dbReference type="InterPro" id="IPR027417">
    <property type="entry name" value="P-loop_NTPase"/>
</dbReference>
<dbReference type="AlphaFoldDB" id="A0A1H9FA54"/>
<evidence type="ECO:0000256" key="2">
    <source>
        <dbReference type="SAM" id="MobiDB-lite"/>
    </source>
</evidence>